<dbReference type="InterPro" id="IPR017853">
    <property type="entry name" value="GH"/>
</dbReference>
<keyword evidence="8" id="KW-1185">Reference proteome</keyword>
<feature type="chain" id="PRO_5047002454" description="chitinase" evidence="5">
    <location>
        <begin position="34"/>
        <end position="623"/>
    </location>
</feature>
<evidence type="ECO:0000256" key="5">
    <source>
        <dbReference type="SAM" id="SignalP"/>
    </source>
</evidence>
<keyword evidence="5" id="KW-0732">Signal</keyword>
<feature type="domain" description="GH18" evidence="6">
    <location>
        <begin position="52"/>
        <end position="474"/>
    </location>
</feature>
<dbReference type="CDD" id="cd20174">
    <property type="entry name" value="GH18_LinChi78-like_UFR"/>
    <property type="match status" value="1"/>
</dbReference>
<comment type="caution">
    <text evidence="7">The sequence shown here is derived from an EMBL/GenBank/DDBJ whole genome shotgun (WGS) entry which is preliminary data.</text>
</comment>
<comment type="catalytic activity">
    <reaction evidence="1">
        <text>Random endo-hydrolysis of N-acetyl-beta-D-glucosaminide (1-&gt;4)-beta-linkages in chitin and chitodextrins.</text>
        <dbReference type="EC" id="3.2.1.14"/>
    </reaction>
</comment>
<dbReference type="Gene3D" id="3.20.20.80">
    <property type="entry name" value="Glycosidases"/>
    <property type="match status" value="1"/>
</dbReference>
<organism evidence="7 8">
    <name type="scientific">Clostridium nitritogenes</name>
    <dbReference type="NCBI Taxonomy" id="83340"/>
    <lineage>
        <taxon>Bacteria</taxon>
        <taxon>Bacillati</taxon>
        <taxon>Bacillota</taxon>
        <taxon>Clostridia</taxon>
        <taxon>Eubacteriales</taxon>
        <taxon>Clostridiaceae</taxon>
        <taxon>Clostridium</taxon>
    </lineage>
</organism>
<keyword evidence="3" id="KW-0146">Chitin degradation</keyword>
<dbReference type="PANTHER" id="PTHR11177:SF317">
    <property type="entry name" value="CHITINASE 12-RELATED"/>
    <property type="match status" value="1"/>
</dbReference>
<evidence type="ECO:0000256" key="2">
    <source>
        <dbReference type="ARBA" id="ARBA00012729"/>
    </source>
</evidence>
<dbReference type="InterPro" id="IPR029070">
    <property type="entry name" value="Chitinase_insertion_sf"/>
</dbReference>
<evidence type="ECO:0000256" key="3">
    <source>
        <dbReference type="ARBA" id="ARBA00023024"/>
    </source>
</evidence>
<feature type="signal peptide" evidence="5">
    <location>
        <begin position="1"/>
        <end position="33"/>
    </location>
</feature>
<dbReference type="SUPFAM" id="SSF54556">
    <property type="entry name" value="Chitinase insertion domain"/>
    <property type="match status" value="1"/>
</dbReference>
<dbReference type="SUPFAM" id="SSF51445">
    <property type="entry name" value="(Trans)glycosidases"/>
    <property type="match status" value="1"/>
</dbReference>
<dbReference type="Proteomes" id="UP001501764">
    <property type="component" value="Unassembled WGS sequence"/>
</dbReference>
<dbReference type="PROSITE" id="PS51910">
    <property type="entry name" value="GH18_2"/>
    <property type="match status" value="1"/>
</dbReference>
<dbReference type="EC" id="3.2.1.14" evidence="2"/>
<dbReference type="Gene3D" id="3.10.50.10">
    <property type="match status" value="1"/>
</dbReference>
<evidence type="ECO:0000256" key="4">
    <source>
        <dbReference type="SAM" id="MobiDB-lite"/>
    </source>
</evidence>
<evidence type="ECO:0000256" key="1">
    <source>
        <dbReference type="ARBA" id="ARBA00000822"/>
    </source>
</evidence>
<sequence length="623" mass="69087">MAKRALQKKVKIFITCVALTSILIGSTSTLAIANNNTKDVKTAELKQNSTTKRNVMYYGDWSIWGGEEQFYPKDIPADQLTHLNYAFMDFDANGNLIFTDKGAAVESPVGMEGVTWGDANAGLLAAFQELKAENPNLKIGISLGGWSKSGDFSEVAASPEKTKNLVNNVLDFIRYTNMDFVDLDWEYPCAVRQPDKVDNQNDEGTPNSKPEDKENYIKLLKAFRTALDEQEKQIGKEYELSVALPAPIAKIDDGIDVDELFNVVDFANIMTYDMRGAWDPITGHQTGLYTNPNDPYKGKGLSVDESVNYLISKGAEPEKIVVGAAYYTRGWEKSTGEDLDKNNPGLFKSVEKVNQDADRTPTSGANNYAPVKDGDGGRRGGVWPYRKLSELKKAYPGLKEYWDDTAKAPYLYDEESGAFFTYDNVRSIEEKCNYVNQNSLGGMIAWMASQDAPINDSAIRGELTTATKKGLYGDATLPKYDIVYEDLDITCTIEPFKESWSDKGGYNITITNNEKVDEKGEVLQSVEKTAETIKNAKFYIKTEGLKITGGDYSISGVTYEGDYAVIDLGKLYEGKFINQGASYKMSLTTDVAPTDLSNIKEISMSQRIIQNGPELGKQVIYQK</sequence>
<reference evidence="7 8" key="1">
    <citation type="journal article" date="2019" name="Int. J. Syst. Evol. Microbiol.">
        <title>The Global Catalogue of Microorganisms (GCM) 10K type strain sequencing project: providing services to taxonomists for standard genome sequencing and annotation.</title>
        <authorList>
            <consortium name="The Broad Institute Genomics Platform"/>
            <consortium name="The Broad Institute Genome Sequencing Center for Infectious Disease"/>
            <person name="Wu L."/>
            <person name="Ma J."/>
        </authorList>
    </citation>
    <scope>NUCLEOTIDE SEQUENCE [LARGE SCALE GENOMIC DNA]</scope>
    <source>
        <strain evidence="7 8">JCM 6485</strain>
    </source>
</reference>
<dbReference type="Pfam" id="PF00704">
    <property type="entry name" value="Glyco_hydro_18"/>
    <property type="match status" value="1"/>
</dbReference>
<dbReference type="RefSeq" id="WP_338595534.1">
    <property type="nucleotide sequence ID" value="NZ_BAAACO010000005.1"/>
</dbReference>
<dbReference type="InterPro" id="IPR001223">
    <property type="entry name" value="Glyco_hydro18_cat"/>
</dbReference>
<keyword evidence="3" id="KW-0119">Carbohydrate metabolism</keyword>
<protein>
    <recommendedName>
        <fullName evidence="2">chitinase</fullName>
        <ecNumber evidence="2">3.2.1.14</ecNumber>
    </recommendedName>
</protein>
<keyword evidence="3" id="KW-0624">Polysaccharide degradation</keyword>
<evidence type="ECO:0000313" key="8">
    <source>
        <dbReference type="Proteomes" id="UP001501764"/>
    </source>
</evidence>
<proteinExistence type="predicted"/>
<gene>
    <name evidence="7" type="primary">chiB_2</name>
    <name evidence="7" type="ORF">GCM10008916_26730</name>
</gene>
<accession>A0ABN1LUL1</accession>
<dbReference type="SMART" id="SM00636">
    <property type="entry name" value="Glyco_18"/>
    <property type="match status" value="1"/>
</dbReference>
<evidence type="ECO:0000259" key="6">
    <source>
        <dbReference type="PROSITE" id="PS51910"/>
    </source>
</evidence>
<dbReference type="InterPro" id="IPR050314">
    <property type="entry name" value="Glycosyl_Hydrlase_18"/>
</dbReference>
<dbReference type="PANTHER" id="PTHR11177">
    <property type="entry name" value="CHITINASE"/>
    <property type="match status" value="1"/>
</dbReference>
<dbReference type="CDD" id="cd06548">
    <property type="entry name" value="GH18_chitinase"/>
    <property type="match status" value="1"/>
</dbReference>
<name>A0ABN1LUL1_9CLOT</name>
<feature type="region of interest" description="Disordered" evidence="4">
    <location>
        <begin position="354"/>
        <end position="373"/>
    </location>
</feature>
<dbReference type="EMBL" id="BAAACO010000005">
    <property type="protein sequence ID" value="GAA0860401.1"/>
    <property type="molecule type" value="Genomic_DNA"/>
</dbReference>
<evidence type="ECO:0000313" key="7">
    <source>
        <dbReference type="EMBL" id="GAA0860401.1"/>
    </source>
</evidence>
<dbReference type="InterPro" id="IPR011583">
    <property type="entry name" value="Chitinase_II/V-like_cat"/>
</dbReference>